<reference evidence="2" key="1">
    <citation type="journal article" date="2015" name="Nature">
        <title>Complex archaea that bridge the gap between prokaryotes and eukaryotes.</title>
        <authorList>
            <person name="Spang A."/>
            <person name="Saw J.H."/>
            <person name="Jorgensen S.L."/>
            <person name="Zaremba-Niedzwiedzka K."/>
            <person name="Martijn J."/>
            <person name="Lind A.E."/>
            <person name="van Eijk R."/>
            <person name="Schleper C."/>
            <person name="Guy L."/>
            <person name="Ettema T.J."/>
        </authorList>
    </citation>
    <scope>NUCLEOTIDE SEQUENCE</scope>
</reference>
<dbReference type="SUPFAM" id="SSF54862">
    <property type="entry name" value="4Fe-4S ferredoxins"/>
    <property type="match status" value="1"/>
</dbReference>
<protein>
    <recommendedName>
        <fullName evidence="1">4Fe-4S ferredoxin-type domain-containing protein</fullName>
    </recommendedName>
</protein>
<dbReference type="PROSITE" id="PS00198">
    <property type="entry name" value="4FE4S_FER_1"/>
    <property type="match status" value="1"/>
</dbReference>
<dbReference type="Gene3D" id="3.30.70.20">
    <property type="match status" value="1"/>
</dbReference>
<dbReference type="Pfam" id="PF00037">
    <property type="entry name" value="Fer4"/>
    <property type="match status" value="1"/>
</dbReference>
<feature type="domain" description="4Fe-4S ferredoxin-type" evidence="1">
    <location>
        <begin position="211"/>
        <end position="240"/>
    </location>
</feature>
<name>A0A0F9D7E9_9ZZZZ</name>
<dbReference type="AlphaFoldDB" id="A0A0F9D7E9"/>
<proteinExistence type="predicted"/>
<dbReference type="InterPro" id="IPR017896">
    <property type="entry name" value="4Fe4S_Fe-S-bd"/>
</dbReference>
<accession>A0A0F9D7E9</accession>
<sequence>MCEYCTEHGEGKKWYLHMKNYSDELLHQKLSDVQKEYAMAETRIERMLRFFKIDVMPAITGMREPVKDDSELKAQLSEEERAERRKVLFGQMLPIEDVEQVIDLVDSITRFPCGCRFVTTGKTDKRYCFGLGVDKRGVLGKFPDAASSLEVLSKKEAKKLFREYDNEGLFHSIWPFVTPYVGILCNCDRDCREYKGYIEKMGAPTFFRAEYICQVDTEKCKGCRSCMKQCQFGSKFYSSVLSRVYIDPARCFGCGVCRAACPNDAISLVPREKVPEVANLWLNNRSH</sequence>
<comment type="caution">
    <text evidence="2">The sequence shown here is derived from an EMBL/GenBank/DDBJ whole genome shotgun (WGS) entry which is preliminary data.</text>
</comment>
<dbReference type="PROSITE" id="PS51379">
    <property type="entry name" value="4FE4S_FER_2"/>
    <property type="match status" value="2"/>
</dbReference>
<evidence type="ECO:0000259" key="1">
    <source>
        <dbReference type="PROSITE" id="PS51379"/>
    </source>
</evidence>
<gene>
    <name evidence="2" type="ORF">LCGC14_2580040</name>
</gene>
<evidence type="ECO:0000313" key="2">
    <source>
        <dbReference type="EMBL" id="KKL08028.1"/>
    </source>
</evidence>
<organism evidence="2">
    <name type="scientific">marine sediment metagenome</name>
    <dbReference type="NCBI Taxonomy" id="412755"/>
    <lineage>
        <taxon>unclassified sequences</taxon>
        <taxon>metagenomes</taxon>
        <taxon>ecological metagenomes</taxon>
    </lineage>
</organism>
<dbReference type="Pfam" id="PF12800">
    <property type="entry name" value="Fer4_4"/>
    <property type="match status" value="1"/>
</dbReference>
<dbReference type="EMBL" id="LAZR01043047">
    <property type="protein sequence ID" value="KKL08028.1"/>
    <property type="molecule type" value="Genomic_DNA"/>
</dbReference>
<feature type="domain" description="4Fe-4S ferredoxin-type" evidence="1">
    <location>
        <begin position="242"/>
        <end position="271"/>
    </location>
</feature>
<dbReference type="InterPro" id="IPR017900">
    <property type="entry name" value="4Fe4S_Fe_S_CS"/>
</dbReference>